<keyword evidence="2" id="KW-1185">Reference proteome</keyword>
<name>A0A327RL46_9FLAO</name>
<dbReference type="OrthoDB" id="1115230at2"/>
<dbReference type="Proteomes" id="UP000248703">
    <property type="component" value="Unassembled WGS sequence"/>
</dbReference>
<dbReference type="EMBL" id="QLLO01000001">
    <property type="protein sequence ID" value="RAJ17886.1"/>
    <property type="molecule type" value="Genomic_DNA"/>
</dbReference>
<dbReference type="PROSITE" id="PS51257">
    <property type="entry name" value="PROKAR_LIPOPROTEIN"/>
    <property type="match status" value="1"/>
</dbReference>
<protein>
    <submittedName>
        <fullName evidence="1">Uncharacterized protein DUF4837</fullName>
    </submittedName>
</protein>
<dbReference type="Pfam" id="PF16125">
    <property type="entry name" value="DUF4837"/>
    <property type="match status" value="1"/>
</dbReference>
<dbReference type="AlphaFoldDB" id="A0A327RL46"/>
<dbReference type="RefSeq" id="WP_111658525.1">
    <property type="nucleotide sequence ID" value="NZ_QLLO01000001.1"/>
</dbReference>
<comment type="caution">
    <text evidence="1">The sequence shown here is derived from an EMBL/GenBank/DDBJ whole genome shotgun (WGS) entry which is preliminary data.</text>
</comment>
<gene>
    <name evidence="1" type="ORF">LY08_00156</name>
</gene>
<organism evidence="1 2">
    <name type="scientific">Olleya aquimaris</name>
    <dbReference type="NCBI Taxonomy" id="639310"/>
    <lineage>
        <taxon>Bacteria</taxon>
        <taxon>Pseudomonadati</taxon>
        <taxon>Bacteroidota</taxon>
        <taxon>Flavobacteriia</taxon>
        <taxon>Flavobacteriales</taxon>
        <taxon>Flavobacteriaceae</taxon>
    </lineage>
</organism>
<reference evidence="1 2" key="1">
    <citation type="submission" date="2018-06" db="EMBL/GenBank/DDBJ databases">
        <title>Genomic Encyclopedia of Archaeal and Bacterial Type Strains, Phase II (KMG-II): from individual species to whole genera.</title>
        <authorList>
            <person name="Goeker M."/>
        </authorList>
    </citation>
    <scope>NUCLEOTIDE SEQUENCE [LARGE SCALE GENOMIC DNA]</scope>
    <source>
        <strain evidence="1 2">DSM 24464</strain>
    </source>
</reference>
<proteinExistence type="predicted"/>
<evidence type="ECO:0000313" key="1">
    <source>
        <dbReference type="EMBL" id="RAJ17886.1"/>
    </source>
</evidence>
<accession>A0A327RL46</accession>
<evidence type="ECO:0000313" key="2">
    <source>
        <dbReference type="Proteomes" id="UP000248703"/>
    </source>
</evidence>
<sequence>MKKLAVLIVLVSTILSCEESKKSDQRIVPKSSGNLYNVNVVVNNDLWSGKVGDAIRDVLTTTVPGLPQDEPMFDINQIPPKVFSGFAAKNRTVLKIETGDEAGLKIGTDVFARPQKVIVIRGKDNNQIVETLKANKEKILETFKNQELEARQALTNKSLHVNNNIEKKLGITLKFPSVYRIAEEDGSFFWVRKNLTTGTNNFMVYQIPLDAIDKEGDIIQQVIKIRDSIGEKYIPGPIEGSYMKTEEAYTPFLFNTIIDNKPAYEVRSTWDIKDTFNAGPFLNYMVEDKINNRYVVIEGFTFAPSVSKRDYVFELESIIKSLKIK</sequence>
<dbReference type="InterPro" id="IPR032286">
    <property type="entry name" value="DUF4837"/>
</dbReference>